<evidence type="ECO:0000313" key="3">
    <source>
        <dbReference type="Proteomes" id="UP000095743"/>
    </source>
</evidence>
<name>A0A1D8GDG5_9FIRM</name>
<keyword evidence="1" id="KW-0813">Transport</keyword>
<dbReference type="AlphaFoldDB" id="A0A1D8GDG5"/>
<dbReference type="STRING" id="1424294.Gferi_04745"/>
<dbReference type="Gene3D" id="3.40.50.300">
    <property type="entry name" value="P-loop containing nucleotide triphosphate hydrolases"/>
    <property type="match status" value="1"/>
</dbReference>
<keyword evidence="3" id="KW-1185">Reference proteome</keyword>
<reference evidence="2 3" key="1">
    <citation type="submission" date="2016-09" db="EMBL/GenBank/DDBJ databases">
        <title>Genomic analysis reveals versatility of anaerobic energy metabolism of Geosporobacter ferrireducens IRF9 of phylum Firmicutes.</title>
        <authorList>
            <person name="Kim S.-J."/>
        </authorList>
    </citation>
    <scope>NUCLEOTIDE SEQUENCE [LARGE SCALE GENOMIC DNA]</scope>
    <source>
        <strain evidence="2 3">IRF9</strain>
    </source>
</reference>
<dbReference type="PANTHER" id="PTHR42788">
    <property type="entry name" value="TAURINE IMPORT ATP-BINDING PROTEIN-RELATED"/>
    <property type="match status" value="1"/>
</dbReference>
<evidence type="ECO:0000313" key="2">
    <source>
        <dbReference type="EMBL" id="AOT68922.1"/>
    </source>
</evidence>
<organism evidence="2 3">
    <name type="scientific">Geosporobacter ferrireducens</name>
    <dbReference type="NCBI Taxonomy" id="1424294"/>
    <lineage>
        <taxon>Bacteria</taxon>
        <taxon>Bacillati</taxon>
        <taxon>Bacillota</taxon>
        <taxon>Clostridia</taxon>
        <taxon>Peptostreptococcales</taxon>
        <taxon>Thermotaleaceae</taxon>
        <taxon>Geosporobacter</taxon>
    </lineage>
</organism>
<dbReference type="Proteomes" id="UP000095743">
    <property type="component" value="Chromosome"/>
</dbReference>
<evidence type="ECO:0000256" key="1">
    <source>
        <dbReference type="ARBA" id="ARBA00022448"/>
    </source>
</evidence>
<evidence type="ECO:0008006" key="4">
    <source>
        <dbReference type="Google" id="ProtNLM"/>
    </source>
</evidence>
<protein>
    <recommendedName>
        <fullName evidence="4">ABC transporter domain-containing protein</fullName>
    </recommendedName>
</protein>
<dbReference type="EMBL" id="CP017269">
    <property type="protein sequence ID" value="AOT68922.1"/>
    <property type="molecule type" value="Genomic_DNA"/>
</dbReference>
<dbReference type="PANTHER" id="PTHR42788:SF21">
    <property type="entry name" value="ABC TRANSPORTER ATP-BINDING PROTEIN"/>
    <property type="match status" value="1"/>
</dbReference>
<dbReference type="InterPro" id="IPR027417">
    <property type="entry name" value="P-loop_NTPase"/>
</dbReference>
<dbReference type="SUPFAM" id="SSF52540">
    <property type="entry name" value="P-loop containing nucleoside triphosphate hydrolases"/>
    <property type="match status" value="1"/>
</dbReference>
<proteinExistence type="predicted"/>
<accession>A0A1D8GDG5</accession>
<dbReference type="InterPro" id="IPR050166">
    <property type="entry name" value="ABC_transporter_ATP-bind"/>
</dbReference>
<gene>
    <name evidence="2" type="ORF">Gferi_04745</name>
</gene>
<sequence length="114" mass="12988">MCLNKIYISLYGQAIVSARYIFVSDIINSAVADEIGKILKKEGKTAIMVTHDISEAISMSDRVIVLSKRPATIKSIHEIKLTLDVERTPLTSREAPEFRHYFNTIWKELDIHVK</sequence>
<dbReference type="KEGG" id="gfe:Gferi_04745"/>